<keyword evidence="2" id="KW-0677">Repeat</keyword>
<evidence type="ECO:0000313" key="3">
    <source>
        <dbReference type="EMBL" id="UQX86949.1"/>
    </source>
</evidence>
<evidence type="ECO:0000313" key="4">
    <source>
        <dbReference type="Proteomes" id="UP001056336"/>
    </source>
</evidence>
<evidence type="ECO:0000256" key="1">
    <source>
        <dbReference type="ARBA" id="ARBA00022729"/>
    </source>
</evidence>
<dbReference type="Proteomes" id="UP001056336">
    <property type="component" value="Chromosome"/>
</dbReference>
<dbReference type="PANTHER" id="PTHR15261">
    <property type="entry name" value="THROMBOSPONDIN-TYPE LAMININ G DOMAIN AND EAR REPEAT-CONTAINING"/>
    <property type="match status" value="1"/>
</dbReference>
<dbReference type="SUPFAM" id="SSF50969">
    <property type="entry name" value="YVTN repeat-like/Quinoprotein amine dehydrogenase"/>
    <property type="match status" value="1"/>
</dbReference>
<reference evidence="3" key="2">
    <citation type="submission" date="2022-05" db="EMBL/GenBank/DDBJ databases">
        <authorList>
            <person name="Kim J.-S."/>
            <person name="Lee K."/>
            <person name="Suh M."/>
            <person name="Eom M."/>
            <person name="Kim J.-S."/>
            <person name="Kim D.-S."/>
            <person name="Ko S.-H."/>
            <person name="Shin Y."/>
            <person name="Lee J.-S."/>
        </authorList>
    </citation>
    <scope>NUCLEOTIDE SEQUENCE</scope>
    <source>
        <strain evidence="3">N237</strain>
    </source>
</reference>
<dbReference type="EMBL" id="CP097332">
    <property type="protein sequence ID" value="UQX86949.1"/>
    <property type="molecule type" value="Genomic_DNA"/>
</dbReference>
<name>A0ABY4QVE3_9ACTN</name>
<protein>
    <recommendedName>
        <fullName evidence="5">EPTP domain-containing protein</fullName>
    </recommendedName>
</protein>
<proteinExistence type="predicted"/>
<keyword evidence="4" id="KW-1185">Reference proteome</keyword>
<dbReference type="PROSITE" id="PS50912">
    <property type="entry name" value="EAR"/>
    <property type="match status" value="4"/>
</dbReference>
<dbReference type="InterPro" id="IPR011044">
    <property type="entry name" value="Quino_amine_DH_bsu"/>
</dbReference>
<organism evidence="3 4">
    <name type="scientific">Jatrophihabitans telluris</name>
    <dbReference type="NCBI Taxonomy" id="2038343"/>
    <lineage>
        <taxon>Bacteria</taxon>
        <taxon>Bacillati</taxon>
        <taxon>Actinomycetota</taxon>
        <taxon>Actinomycetes</taxon>
        <taxon>Jatrophihabitantales</taxon>
        <taxon>Jatrophihabitantaceae</taxon>
        <taxon>Jatrophihabitans</taxon>
    </lineage>
</organism>
<gene>
    <name evidence="3" type="ORF">M6D93_11595</name>
</gene>
<dbReference type="Pfam" id="PF03736">
    <property type="entry name" value="EPTP"/>
    <property type="match status" value="4"/>
</dbReference>
<evidence type="ECO:0000256" key="2">
    <source>
        <dbReference type="ARBA" id="ARBA00022737"/>
    </source>
</evidence>
<dbReference type="InterPro" id="IPR005492">
    <property type="entry name" value="EPTP"/>
</dbReference>
<sequence>MALTLTELQRIPTSGARAVMPFCVGGLQLLAIPQFATDVPHGKPGMHGGDSATNLLLLQRVDDRFVPWSELPAPGGEDAEFFTIGDQAFLAVASIRTGAGPYTFATESHIYRWSGEGFELFQTVPAFAARQWKYWTVAGRHFLGLAQGVPAPGLEAHNLDSVVYEWDGASFVEHQRIPSRWAYNWHAFRVEDGFFVAHADHLSDSMLYRWDGTRLQPYQSVAASGGRAFATFVDGGATHLVVACITGTSTVLRWTGREFITVQVLAGEGARELAVLRQGNDILVVRINFILGNPSDPQPELDSVIYRWDGSRLRPVLTFPTSGGTDVACLVGRHRTELIVSNSLDRDLRFSSSTVRYALTRTDV</sequence>
<dbReference type="PANTHER" id="PTHR15261:SF4">
    <property type="entry name" value="THROMBOSPONDIN-TYPE LAMININ G DOMAIN AND EAR REPEAT-CONTAINING PROTEIN"/>
    <property type="match status" value="1"/>
</dbReference>
<accession>A0ABY4QVE3</accession>
<evidence type="ECO:0008006" key="5">
    <source>
        <dbReference type="Google" id="ProtNLM"/>
    </source>
</evidence>
<reference evidence="3" key="1">
    <citation type="journal article" date="2018" name="Int. J. Syst. Evol. Microbiol.">
        <title>Jatrophihabitans telluris sp. nov., isolated from sediment soil of lava forest wetlands and the emended description of the genus Jatrophihabitans.</title>
        <authorList>
            <person name="Lee K.C."/>
            <person name="Suh M.K."/>
            <person name="Eom M.K."/>
            <person name="Kim K.K."/>
            <person name="Kim J.S."/>
            <person name="Kim D.S."/>
            <person name="Ko S.H."/>
            <person name="Shin Y.K."/>
            <person name="Lee J.S."/>
        </authorList>
    </citation>
    <scope>NUCLEOTIDE SEQUENCE</scope>
    <source>
        <strain evidence="3">N237</strain>
    </source>
</reference>
<dbReference type="RefSeq" id="WP_249769360.1">
    <property type="nucleotide sequence ID" value="NZ_CP097332.1"/>
</dbReference>
<dbReference type="InterPro" id="IPR009039">
    <property type="entry name" value="EAR"/>
</dbReference>
<keyword evidence="1" id="KW-0732">Signal</keyword>